<dbReference type="Proteomes" id="UP000051063">
    <property type="component" value="Unassembled WGS sequence"/>
</dbReference>
<feature type="transmembrane region" description="Helical" evidence="1">
    <location>
        <begin position="482"/>
        <end position="500"/>
    </location>
</feature>
<feature type="transmembrane region" description="Helical" evidence="1">
    <location>
        <begin position="85"/>
        <end position="107"/>
    </location>
</feature>
<feature type="transmembrane region" description="Helical" evidence="1">
    <location>
        <begin position="285"/>
        <end position="308"/>
    </location>
</feature>
<feature type="transmembrane region" description="Helical" evidence="1">
    <location>
        <begin position="14"/>
        <end position="41"/>
    </location>
</feature>
<feature type="transmembrane region" description="Helical" evidence="1">
    <location>
        <begin position="113"/>
        <end position="135"/>
    </location>
</feature>
<feature type="transmembrane region" description="Helical" evidence="1">
    <location>
        <begin position="53"/>
        <end position="73"/>
    </location>
</feature>
<comment type="caution">
    <text evidence="2">The sequence shown here is derived from an EMBL/GenBank/DDBJ whole genome shotgun (WGS) entry which is preliminary data.</text>
</comment>
<feature type="transmembrane region" description="Helical" evidence="1">
    <location>
        <begin position="147"/>
        <end position="166"/>
    </location>
</feature>
<feature type="transmembrane region" description="Helical" evidence="1">
    <location>
        <begin position="373"/>
        <end position="391"/>
    </location>
</feature>
<dbReference type="RefSeq" id="WP_055744843.1">
    <property type="nucleotide sequence ID" value="NZ_LJJB01000010.1"/>
</dbReference>
<organism evidence="2 3">
    <name type="scientific">Brevibacillus choshinensis</name>
    <dbReference type="NCBI Taxonomy" id="54911"/>
    <lineage>
        <taxon>Bacteria</taxon>
        <taxon>Bacillati</taxon>
        <taxon>Bacillota</taxon>
        <taxon>Bacilli</taxon>
        <taxon>Bacillales</taxon>
        <taxon>Paenibacillaceae</taxon>
        <taxon>Brevibacillus</taxon>
    </lineage>
</organism>
<keyword evidence="1" id="KW-0472">Membrane</keyword>
<feature type="transmembrane region" description="Helical" evidence="1">
    <location>
        <begin position="328"/>
        <end position="361"/>
    </location>
</feature>
<evidence type="ECO:0000313" key="3">
    <source>
        <dbReference type="Proteomes" id="UP000051063"/>
    </source>
</evidence>
<evidence type="ECO:0000313" key="2">
    <source>
        <dbReference type="EMBL" id="KQL45777.1"/>
    </source>
</evidence>
<protein>
    <submittedName>
        <fullName evidence="2">Xanthine permease</fullName>
    </submittedName>
</protein>
<feature type="transmembrane region" description="Helical" evidence="1">
    <location>
        <begin position="452"/>
        <end position="470"/>
    </location>
</feature>
<dbReference type="EMBL" id="LJJB01000010">
    <property type="protein sequence ID" value="KQL45777.1"/>
    <property type="molecule type" value="Genomic_DNA"/>
</dbReference>
<feature type="transmembrane region" description="Helical" evidence="1">
    <location>
        <begin position="172"/>
        <end position="188"/>
    </location>
</feature>
<reference evidence="2 3" key="1">
    <citation type="submission" date="2015-09" db="EMBL/GenBank/DDBJ databases">
        <title>Genome sequencing project for genomic taxonomy and phylogenomics of Bacillus-like bacteria.</title>
        <authorList>
            <person name="Liu B."/>
            <person name="Wang J."/>
            <person name="Zhu Y."/>
            <person name="Liu G."/>
            <person name="Chen Q."/>
            <person name="Chen Z."/>
            <person name="Lan J."/>
            <person name="Che J."/>
            <person name="Ge C."/>
            <person name="Shi H."/>
            <person name="Pan Z."/>
            <person name="Liu X."/>
        </authorList>
    </citation>
    <scope>NUCLEOTIDE SEQUENCE [LARGE SCALE GENOMIC DNA]</scope>
    <source>
        <strain evidence="2 3">DSM 8552</strain>
    </source>
</reference>
<dbReference type="PANTHER" id="PTHR31610">
    <property type="entry name" value="SLR0360 PROTEIN"/>
    <property type="match status" value="1"/>
</dbReference>
<proteinExistence type="predicted"/>
<keyword evidence="1" id="KW-0812">Transmembrane</keyword>
<name>A0ABR5N5A1_BRECH</name>
<feature type="transmembrane region" description="Helical" evidence="1">
    <location>
        <begin position="244"/>
        <end position="264"/>
    </location>
</feature>
<feature type="transmembrane region" description="Helical" evidence="1">
    <location>
        <begin position="200"/>
        <end position="224"/>
    </location>
</feature>
<sequence length="516" mass="55136">MDNVRGLLWKKGDWAAYFGLLANNLTNLLTMIALLLFVVGFPKEIVYGRVVPAFGLGICLASICYFVFGYYLAKKTGRRDVTALPSGPSAPSIFTVTFLVILPVYLQTKNAEFAFQIALVWCFFEAMILVVGSFLGDTIRRMIPRTVLLSCLSGLGLLLLAMNPMLQSFETPLVAFAVLIIIFLNWFGKSPLFAKIPTGFLLLATGTALAWIFGLQDPAAIAAAMQSFGFNPPSVHIDSLIQGIPHALPYLASAVPLGLANYIFDLENIESAHAAGDEYNTRKVMLANGISSIIGCFCGNPYPVTVYVGHAGWKSLGAGIGYTVATGLSMFIISLFGLGAFLLAVIPVAAIVPILVYIGIVTANQVVRETPKIEVPVIFICLFPWIANWALTMANNILSAAGTTSKAVGAAAMANKGVYYNGLVHLGNGAPLSSMVWGCIAIFAITDKPLRAAIAGATASLLSLFGIIHAPTVGFAQASSMQFVYAYLMIAAIFVGKYMIDRNAPKVQLQESNVKA</sequence>
<accession>A0ABR5N5A1</accession>
<evidence type="ECO:0000256" key="1">
    <source>
        <dbReference type="SAM" id="Phobius"/>
    </source>
</evidence>
<feature type="transmembrane region" description="Helical" evidence="1">
    <location>
        <begin position="423"/>
        <end position="445"/>
    </location>
</feature>
<keyword evidence="1" id="KW-1133">Transmembrane helix</keyword>
<dbReference type="PANTHER" id="PTHR31610:SF0">
    <property type="entry name" value="SLC26A_SULP TRANSPORTER DOMAIN-CONTAINING PROTEIN"/>
    <property type="match status" value="1"/>
</dbReference>
<gene>
    <name evidence="2" type="ORF">AN963_12075</name>
</gene>
<keyword evidence="3" id="KW-1185">Reference proteome</keyword>